<keyword evidence="2" id="KW-0732">Signal</keyword>
<evidence type="ECO:0000256" key="2">
    <source>
        <dbReference type="SAM" id="SignalP"/>
    </source>
</evidence>
<evidence type="ECO:0000313" key="4">
    <source>
        <dbReference type="Proteomes" id="UP000244201"/>
    </source>
</evidence>
<keyword evidence="4" id="KW-1185">Reference proteome</keyword>
<dbReference type="GeneID" id="55654204"/>
<gene>
    <name evidence="3" type="ORF">SLUN_02810</name>
</gene>
<dbReference type="EMBL" id="CP026304">
    <property type="protein sequence ID" value="AVZ71315.1"/>
    <property type="molecule type" value="Genomic_DNA"/>
</dbReference>
<feature type="signal peptide" evidence="2">
    <location>
        <begin position="1"/>
        <end position="26"/>
    </location>
</feature>
<proteinExistence type="predicted"/>
<evidence type="ECO:0000256" key="1">
    <source>
        <dbReference type="SAM" id="MobiDB-lite"/>
    </source>
</evidence>
<accession>A0A2R4SWR3</accession>
<sequence>MRKLPARHALLAALATVTLFTSGCSAETGATSPAAAGADGQRPSSIVTPDPGPSRQLPVTGVPDGEPTGVARAGSDGKATKSPLKVASYDRSTRRAVISSTGKATSAPAPAPAVGDVIASGPAPGAPEGLLAEVTDVAGKTEKGTEVRTEPTTLGALLGDDKADGTVPVDPAAVDVEPLVQGVKVSWAKAGNVHVGPQGAKVPLGSLRIDVGASVPLPVTEGAPVSGAVSVAGFVQLAPEVEFSYDGSSALTPDSAFLGLTGDWTSQWALKGRAVAGGKPVRIPFAKLHADPVIQVGPVPVVVNLDLTAYVQVAADGSVSVDVKQDLKGGFRIGGSYSKAGGWKPVSTSDITSTPVRAKVTAAGSVKAALGAEATVGLYGAVGVTADLAPYLRGEASAAATPGSLVGAWKVYGGVDLTGWLQLQLSIFGTPVFEHRIPLGALHREWPLAEGKGIVA</sequence>
<dbReference type="PROSITE" id="PS51257">
    <property type="entry name" value="PROKAR_LIPOPROTEIN"/>
    <property type="match status" value="1"/>
</dbReference>
<dbReference type="AlphaFoldDB" id="A0A2R4SWR3"/>
<reference evidence="3 4" key="1">
    <citation type="submission" date="2018-01" db="EMBL/GenBank/DDBJ databases">
        <title>Complete genome sequence of Streptomyces lunaelactis MM109T, a Ferroverdin A producer isolated from cave moonmilk deposits.</title>
        <authorList>
            <person name="Naome A."/>
            <person name="Martinet L."/>
            <person name="Maciejewska M."/>
            <person name="Anderssen S."/>
            <person name="Adam D."/>
            <person name="Tenconi E."/>
            <person name="Deflandre B."/>
            <person name="Arguelles-Arias A."/>
            <person name="Calusinska M."/>
            <person name="Copieters W."/>
            <person name="Karim L."/>
            <person name="Hanikenne M."/>
            <person name="Baurain D."/>
            <person name="van Wezel G."/>
            <person name="Smargiasso N."/>
            <person name="de Pauw E."/>
            <person name="Delfosse P."/>
            <person name="Rigali S."/>
        </authorList>
    </citation>
    <scope>NUCLEOTIDE SEQUENCE [LARGE SCALE GENOMIC DNA]</scope>
    <source>
        <strain evidence="3 4">MM109</strain>
    </source>
</reference>
<protein>
    <recommendedName>
        <fullName evidence="5">Lipoprotein</fullName>
    </recommendedName>
</protein>
<feature type="chain" id="PRO_5015325372" description="Lipoprotein" evidence="2">
    <location>
        <begin position="27"/>
        <end position="456"/>
    </location>
</feature>
<feature type="region of interest" description="Disordered" evidence="1">
    <location>
        <begin position="29"/>
        <end position="91"/>
    </location>
</feature>
<name>A0A2R4SWR3_9ACTN</name>
<evidence type="ECO:0008006" key="5">
    <source>
        <dbReference type="Google" id="ProtNLM"/>
    </source>
</evidence>
<dbReference type="KEGG" id="slk:SLUN_02810"/>
<evidence type="ECO:0000313" key="3">
    <source>
        <dbReference type="EMBL" id="AVZ71315.1"/>
    </source>
</evidence>
<dbReference type="Proteomes" id="UP000244201">
    <property type="component" value="Chromosome"/>
</dbReference>
<dbReference type="OrthoDB" id="4328722at2"/>
<dbReference type="RefSeq" id="WP_108147007.1">
    <property type="nucleotide sequence ID" value="NZ_CP026304.1"/>
</dbReference>
<organism evidence="3 4">
    <name type="scientific">Streptomyces lunaelactis</name>
    <dbReference type="NCBI Taxonomy" id="1535768"/>
    <lineage>
        <taxon>Bacteria</taxon>
        <taxon>Bacillati</taxon>
        <taxon>Actinomycetota</taxon>
        <taxon>Actinomycetes</taxon>
        <taxon>Kitasatosporales</taxon>
        <taxon>Streptomycetaceae</taxon>
        <taxon>Streptomyces</taxon>
    </lineage>
</organism>